<keyword evidence="2" id="KW-1185">Reference proteome</keyword>
<evidence type="ECO:0000313" key="1">
    <source>
        <dbReference type="EnsemblMetazoa" id="PPA00748.1"/>
    </source>
</evidence>
<evidence type="ECO:0000313" key="2">
    <source>
        <dbReference type="Proteomes" id="UP000005239"/>
    </source>
</evidence>
<sequence>MVNIYPLDFHPKSEMKFLLLLPLLAFEIAADAPVCCTMEVFGGSVARSSRMAFCPSTTQFTCYAADMAHGSPSRIVINGNETIASAETGKKALVELTCNQKNAKWTTLSGKSVNTISMKFMIFLFLIALASAADNCCKSDITTGPSRSLFMPSLQSCPAKTTFICSAANDKAVTSITINGNTTIASSKDGANSVAEIVCRLSDLKWTLNGQVVDTISCLISLSSHSEMNILIFLSLLALSSAAKEGCCGAEVFKSYSSTRGLFNPPIEKCPSKTKLTCDSTDSEVIYENGDKLSGSKIPELTCNKKNQKWTSYGFYVKSIRCV</sequence>
<gene>
    <name evidence="1" type="primary">WBGene00090302</name>
</gene>
<dbReference type="AlphaFoldDB" id="A0A2A6BQD1"/>
<dbReference type="EnsemblMetazoa" id="PPA00748.1">
    <property type="protein sequence ID" value="PPA00748.1"/>
    <property type="gene ID" value="WBGene00090302"/>
</dbReference>
<accession>A0A2A6BQD1</accession>
<name>A0A2A6BQD1_PRIPA</name>
<reference evidence="2" key="1">
    <citation type="journal article" date="2008" name="Nat. Genet.">
        <title>The Pristionchus pacificus genome provides a unique perspective on nematode lifestyle and parasitism.</title>
        <authorList>
            <person name="Dieterich C."/>
            <person name="Clifton S.W."/>
            <person name="Schuster L.N."/>
            <person name="Chinwalla A."/>
            <person name="Delehaunty K."/>
            <person name="Dinkelacker I."/>
            <person name="Fulton L."/>
            <person name="Fulton R."/>
            <person name="Godfrey J."/>
            <person name="Minx P."/>
            <person name="Mitreva M."/>
            <person name="Roeseler W."/>
            <person name="Tian H."/>
            <person name="Witte H."/>
            <person name="Yang S.P."/>
            <person name="Wilson R.K."/>
            <person name="Sommer R.J."/>
        </authorList>
    </citation>
    <scope>NUCLEOTIDE SEQUENCE [LARGE SCALE GENOMIC DNA]</scope>
    <source>
        <strain evidence="2">PS312</strain>
    </source>
</reference>
<dbReference type="Proteomes" id="UP000005239">
    <property type="component" value="Unassembled WGS sequence"/>
</dbReference>
<reference evidence="1" key="2">
    <citation type="submission" date="2022-06" db="UniProtKB">
        <authorList>
            <consortium name="EnsemblMetazoa"/>
        </authorList>
    </citation>
    <scope>IDENTIFICATION</scope>
    <source>
        <strain evidence="1">PS312</strain>
    </source>
</reference>
<organism evidence="1 2">
    <name type="scientific">Pristionchus pacificus</name>
    <name type="common">Parasitic nematode worm</name>
    <dbReference type="NCBI Taxonomy" id="54126"/>
    <lineage>
        <taxon>Eukaryota</taxon>
        <taxon>Metazoa</taxon>
        <taxon>Ecdysozoa</taxon>
        <taxon>Nematoda</taxon>
        <taxon>Chromadorea</taxon>
        <taxon>Rhabditida</taxon>
        <taxon>Rhabditina</taxon>
        <taxon>Diplogasteromorpha</taxon>
        <taxon>Diplogasteroidea</taxon>
        <taxon>Neodiplogasteridae</taxon>
        <taxon>Pristionchus</taxon>
    </lineage>
</organism>
<accession>A0A8R1U3Z1</accession>
<protein>
    <submittedName>
        <fullName evidence="1">Uncharacterized protein</fullName>
    </submittedName>
</protein>
<proteinExistence type="predicted"/>